<dbReference type="EMBL" id="WJQU01000004">
    <property type="protein sequence ID" value="KAJ6636740.1"/>
    <property type="molecule type" value="Genomic_DNA"/>
</dbReference>
<proteinExistence type="predicted"/>
<comment type="caution">
    <text evidence="1">The sequence shown here is derived from an EMBL/GenBank/DDBJ whole genome shotgun (WGS) entry which is preliminary data.</text>
</comment>
<evidence type="ECO:0000313" key="2">
    <source>
        <dbReference type="Proteomes" id="UP001151699"/>
    </source>
</evidence>
<sequence length="73" mass="8153">MSSRKVNQQSPCRIMNFVTLVEKSHSTISLSDNSVEHMGGSSLRDYLLTESKSVYIIYMNGKYVSTSDSPTTD</sequence>
<evidence type="ECO:0000313" key="1">
    <source>
        <dbReference type="EMBL" id="KAJ6636740.1"/>
    </source>
</evidence>
<dbReference type="AlphaFoldDB" id="A0A9Q0MRM7"/>
<keyword evidence="2" id="KW-1185">Reference proteome</keyword>
<dbReference type="Proteomes" id="UP001151699">
    <property type="component" value="Chromosome C"/>
</dbReference>
<gene>
    <name evidence="1" type="ORF">Bhyg_15334</name>
</gene>
<reference evidence="1" key="1">
    <citation type="submission" date="2022-07" db="EMBL/GenBank/DDBJ databases">
        <authorList>
            <person name="Trinca V."/>
            <person name="Uliana J.V.C."/>
            <person name="Torres T.T."/>
            <person name="Ward R.J."/>
            <person name="Monesi N."/>
        </authorList>
    </citation>
    <scope>NUCLEOTIDE SEQUENCE</scope>
    <source>
        <strain evidence="1">HSMRA1968</strain>
        <tissue evidence="1">Whole embryos</tissue>
    </source>
</reference>
<accession>A0A9Q0MRM7</accession>
<organism evidence="1 2">
    <name type="scientific">Pseudolycoriella hygida</name>
    <dbReference type="NCBI Taxonomy" id="35572"/>
    <lineage>
        <taxon>Eukaryota</taxon>
        <taxon>Metazoa</taxon>
        <taxon>Ecdysozoa</taxon>
        <taxon>Arthropoda</taxon>
        <taxon>Hexapoda</taxon>
        <taxon>Insecta</taxon>
        <taxon>Pterygota</taxon>
        <taxon>Neoptera</taxon>
        <taxon>Endopterygota</taxon>
        <taxon>Diptera</taxon>
        <taxon>Nematocera</taxon>
        <taxon>Sciaroidea</taxon>
        <taxon>Sciaridae</taxon>
        <taxon>Pseudolycoriella</taxon>
    </lineage>
</organism>
<protein>
    <submittedName>
        <fullName evidence="1">Uncharacterized protein</fullName>
    </submittedName>
</protein>
<name>A0A9Q0MRM7_9DIPT</name>